<dbReference type="GO" id="GO:0003841">
    <property type="term" value="F:1-acylglycerol-3-phosphate O-acyltransferase activity"/>
    <property type="evidence" value="ECO:0007669"/>
    <property type="project" value="UniProtKB-UniRule"/>
</dbReference>
<dbReference type="EMBL" id="WIXP02000013">
    <property type="protein sequence ID" value="KAF6200776.1"/>
    <property type="molecule type" value="Genomic_DNA"/>
</dbReference>
<organism evidence="9 10">
    <name type="scientific">Apolygus lucorum</name>
    <name type="common">Small green plant bug</name>
    <name type="synonym">Lygocoris lucorum</name>
    <dbReference type="NCBI Taxonomy" id="248454"/>
    <lineage>
        <taxon>Eukaryota</taxon>
        <taxon>Metazoa</taxon>
        <taxon>Ecdysozoa</taxon>
        <taxon>Arthropoda</taxon>
        <taxon>Hexapoda</taxon>
        <taxon>Insecta</taxon>
        <taxon>Pterygota</taxon>
        <taxon>Neoptera</taxon>
        <taxon>Paraneoptera</taxon>
        <taxon>Hemiptera</taxon>
        <taxon>Heteroptera</taxon>
        <taxon>Panheteroptera</taxon>
        <taxon>Cimicomorpha</taxon>
        <taxon>Miridae</taxon>
        <taxon>Mirini</taxon>
        <taxon>Apolygus</taxon>
    </lineage>
</organism>
<feature type="region of interest" description="Disordered" evidence="6">
    <location>
        <begin position="1"/>
        <end position="75"/>
    </location>
</feature>
<keyword evidence="3 5" id="KW-0808">Transferase</keyword>
<feature type="transmembrane region" description="Helical" evidence="7">
    <location>
        <begin position="246"/>
        <end position="264"/>
    </location>
</feature>
<reference evidence="9" key="1">
    <citation type="journal article" date="2021" name="Mol. Ecol. Resour.">
        <title>Apolygus lucorum genome provides insights into omnivorousness and mesophyll feeding.</title>
        <authorList>
            <person name="Liu Y."/>
            <person name="Liu H."/>
            <person name="Wang H."/>
            <person name="Huang T."/>
            <person name="Liu B."/>
            <person name="Yang B."/>
            <person name="Yin L."/>
            <person name="Li B."/>
            <person name="Zhang Y."/>
            <person name="Zhang S."/>
            <person name="Jiang F."/>
            <person name="Zhang X."/>
            <person name="Ren Y."/>
            <person name="Wang B."/>
            <person name="Wang S."/>
            <person name="Lu Y."/>
            <person name="Wu K."/>
            <person name="Fan W."/>
            <person name="Wang G."/>
        </authorList>
    </citation>
    <scope>NUCLEOTIDE SEQUENCE</scope>
    <source>
        <strain evidence="9">12Hb</strain>
    </source>
</reference>
<evidence type="ECO:0000313" key="9">
    <source>
        <dbReference type="EMBL" id="KAF6200776.1"/>
    </source>
</evidence>
<dbReference type="SMART" id="SM00563">
    <property type="entry name" value="PlsC"/>
    <property type="match status" value="1"/>
</dbReference>
<feature type="domain" description="Phospholipid/glycerol acyltransferase" evidence="8">
    <location>
        <begin position="213"/>
        <end position="330"/>
    </location>
</feature>
<dbReference type="EC" id="2.3.1.51" evidence="5"/>
<feature type="transmembrane region" description="Helical" evidence="7">
    <location>
        <begin position="150"/>
        <end position="173"/>
    </location>
</feature>
<dbReference type="Pfam" id="PF01553">
    <property type="entry name" value="Acyltransferase"/>
    <property type="match status" value="1"/>
</dbReference>
<keyword evidence="10" id="KW-1185">Reference proteome</keyword>
<dbReference type="PANTHER" id="PTHR10434:SF53">
    <property type="entry name" value="1-ACYL-SN-GLYCEROL-3-PHOSPHATE ACYLTRANSFERASE"/>
    <property type="match status" value="1"/>
</dbReference>
<evidence type="ECO:0000256" key="3">
    <source>
        <dbReference type="ARBA" id="ARBA00022679"/>
    </source>
</evidence>
<dbReference type="SUPFAM" id="SSF69593">
    <property type="entry name" value="Glycerol-3-phosphate (1)-acyltransferase"/>
    <property type="match status" value="1"/>
</dbReference>
<evidence type="ECO:0000256" key="4">
    <source>
        <dbReference type="ARBA" id="ARBA00023315"/>
    </source>
</evidence>
<keyword evidence="4 5" id="KW-0012">Acyltransferase</keyword>
<keyword evidence="7" id="KW-0472">Membrane</keyword>
<name>A0A8S9WY90_APOLU</name>
<keyword evidence="5" id="KW-0594">Phospholipid biosynthesis</keyword>
<evidence type="ECO:0000256" key="2">
    <source>
        <dbReference type="ARBA" id="ARBA00008655"/>
    </source>
</evidence>
<evidence type="ECO:0000313" key="10">
    <source>
        <dbReference type="Proteomes" id="UP000466442"/>
    </source>
</evidence>
<evidence type="ECO:0000256" key="6">
    <source>
        <dbReference type="SAM" id="MobiDB-lite"/>
    </source>
</evidence>
<comment type="caution">
    <text evidence="9">The sequence shown here is derived from an EMBL/GenBank/DDBJ whole genome shotgun (WGS) entry which is preliminary data.</text>
</comment>
<accession>A0A8S9WY90</accession>
<keyword evidence="5" id="KW-1208">Phospholipid metabolism</keyword>
<comment type="domain">
    <text evidence="5">The HXXXXD motif is essential for acyltransferase activity and may constitute the binding site for the phosphate moiety of the glycerol-3-phosphate.</text>
</comment>
<dbReference type="InterPro" id="IPR004552">
    <property type="entry name" value="AGP_acyltrans"/>
</dbReference>
<keyword evidence="7" id="KW-1133">Transmembrane helix</keyword>
<evidence type="ECO:0000256" key="1">
    <source>
        <dbReference type="ARBA" id="ARBA00004728"/>
    </source>
</evidence>
<evidence type="ECO:0000256" key="5">
    <source>
        <dbReference type="RuleBase" id="RU361267"/>
    </source>
</evidence>
<feature type="compositionally biased region" description="Polar residues" evidence="6">
    <location>
        <begin position="50"/>
        <end position="65"/>
    </location>
</feature>
<dbReference type="GO" id="GO:0016020">
    <property type="term" value="C:membrane"/>
    <property type="evidence" value="ECO:0007669"/>
    <property type="project" value="InterPro"/>
</dbReference>
<dbReference type="CDD" id="cd07989">
    <property type="entry name" value="LPLAT_AGPAT-like"/>
    <property type="match status" value="1"/>
</dbReference>
<protein>
    <recommendedName>
        <fullName evidence="5">1-acyl-sn-glycerol-3-phosphate acyltransferase</fullName>
        <ecNumber evidence="5">2.3.1.51</ecNumber>
    </recommendedName>
</protein>
<keyword evidence="5" id="KW-0443">Lipid metabolism</keyword>
<keyword evidence="5" id="KW-0444">Lipid biosynthesis</keyword>
<dbReference type="InterPro" id="IPR002123">
    <property type="entry name" value="Plipid/glycerol_acylTrfase"/>
</dbReference>
<sequence>MNLLFTRKELREIFKPRTTTSSAHTPNPPAPHHRPSQPKGHGTRKGKPPASSTADLRPMQRSSNKPPQPATAKPPYTIPARKRILTAVTSAAHEHVTHNNFLKQLFFLLHIRYNFLLIMDFSWLLITPTSLVLFLYIITYFSGNKRIRFYVTYFFFCLATLVTSIVVVPFTLFRPRNIANILWLERTLIALAYPINIRWSLRNVHRLEKDQAAVVVSNHQSIFDILGIAQFHSYLTKCVFIAKKEVLFYPFIGLAGWLTGVLFVDRSSPKAAVKTLQEATNTILAQKAKLFVFPEGTRSDGVKLLPFKKGAFVTAIRIQKPIIPVVFSPYHFIDFKNKTFEKEGRMIITVLNEIPTTGMTEKDVGLLMEKTYKVMETEFNELSIATKPKVF</sequence>
<keyword evidence="7" id="KW-0812">Transmembrane</keyword>
<dbReference type="GO" id="GO:0006654">
    <property type="term" value="P:phosphatidic acid biosynthetic process"/>
    <property type="evidence" value="ECO:0007669"/>
    <property type="project" value="TreeGrafter"/>
</dbReference>
<feature type="transmembrane region" description="Helical" evidence="7">
    <location>
        <begin position="113"/>
        <end position="138"/>
    </location>
</feature>
<dbReference type="PANTHER" id="PTHR10434">
    <property type="entry name" value="1-ACYL-SN-GLYCEROL-3-PHOSPHATE ACYLTRANSFERASE"/>
    <property type="match status" value="1"/>
</dbReference>
<gene>
    <name evidence="9" type="ORF">GE061_005221</name>
</gene>
<feature type="compositionally biased region" description="Basic and acidic residues" evidence="6">
    <location>
        <begin position="1"/>
        <end position="15"/>
    </location>
</feature>
<evidence type="ECO:0000259" key="8">
    <source>
        <dbReference type="SMART" id="SM00563"/>
    </source>
</evidence>
<comment type="catalytic activity">
    <reaction evidence="5">
        <text>a 1-acyl-sn-glycero-3-phosphate + an acyl-CoA = a 1,2-diacyl-sn-glycero-3-phosphate + CoA</text>
        <dbReference type="Rhea" id="RHEA:19709"/>
        <dbReference type="ChEBI" id="CHEBI:57287"/>
        <dbReference type="ChEBI" id="CHEBI:57970"/>
        <dbReference type="ChEBI" id="CHEBI:58342"/>
        <dbReference type="ChEBI" id="CHEBI:58608"/>
        <dbReference type="EC" id="2.3.1.51"/>
    </reaction>
</comment>
<comment type="pathway">
    <text evidence="1">Phospholipid metabolism; CDP-diacylglycerol biosynthesis; CDP-diacylglycerol from sn-glycerol 3-phosphate: step 2/3.</text>
</comment>
<dbReference type="GO" id="GO:0005783">
    <property type="term" value="C:endoplasmic reticulum"/>
    <property type="evidence" value="ECO:0007669"/>
    <property type="project" value="TreeGrafter"/>
</dbReference>
<comment type="similarity">
    <text evidence="2 5">Belongs to the 1-acyl-sn-glycerol-3-phosphate acyltransferase family.</text>
</comment>
<proteinExistence type="inferred from homology"/>
<dbReference type="AlphaFoldDB" id="A0A8S9WY90"/>
<feature type="compositionally biased region" description="Basic residues" evidence="6">
    <location>
        <begin position="31"/>
        <end position="47"/>
    </location>
</feature>
<dbReference type="Proteomes" id="UP000466442">
    <property type="component" value="Unassembled WGS sequence"/>
</dbReference>
<dbReference type="OrthoDB" id="202234at2759"/>
<evidence type="ECO:0000256" key="7">
    <source>
        <dbReference type="SAM" id="Phobius"/>
    </source>
</evidence>
<dbReference type="NCBIfam" id="TIGR00530">
    <property type="entry name" value="AGP_acyltrn"/>
    <property type="match status" value="1"/>
</dbReference>